<feature type="transmembrane region" description="Helical" evidence="5">
    <location>
        <begin position="343"/>
        <end position="363"/>
    </location>
</feature>
<sequence length="513" mass="58908">MKNISLNIRKLISILGAYGIAFSLFISTGGAWTNTSNIELAFSDVIWRMLIIVISTSIILFLLNNSHRELATSSQKRNIIFLGLCCLTYAYQFQGDFYEYFSWFCLPVIWFIFFLMLCDDINIVWKAFINVAVIFAIISLFYFVFGTCLNIVSESEKTAIYWGTWDSSAIRTFHNLYYEAQFLKINATQFIARNCGIFCEAPMYNFVLCIAVSAELFIMDKVHWWKILILLATIITTFSTTGYLFIVITVLLYLANIIFTKKGGSIHKIAFSILTILGMMIVLGILIHKITTISGAGSVNVRSDHLKACIKAWLDSPILGVGYENQSVIMEYEKYKQGISVGFPYLLATGGMLLSSLLIVPYVKLFKNSFKTKRFEICIFETLFLILYFFTAITFFPILRFYIAYIFVLEFDNLEINNKTDSVKNFITNKLEEFDISAQMFKSYLIKKQKYILLVGIIFVMLLGGNLSLHNQLLSIRGILYLFISFVCGCLISILTVYIILLKKYRKENYEKN</sequence>
<evidence type="ECO:0000256" key="3">
    <source>
        <dbReference type="ARBA" id="ARBA00022989"/>
    </source>
</evidence>
<dbReference type="InterPro" id="IPR007016">
    <property type="entry name" value="O-antigen_ligase-rel_domated"/>
</dbReference>
<feature type="transmembrane region" description="Helical" evidence="5">
    <location>
        <begin position="227"/>
        <end position="254"/>
    </location>
</feature>
<keyword evidence="3 5" id="KW-1133">Transmembrane helix</keyword>
<dbReference type="GO" id="GO:0016020">
    <property type="term" value="C:membrane"/>
    <property type="evidence" value="ECO:0007669"/>
    <property type="project" value="UniProtKB-SubCell"/>
</dbReference>
<dbReference type="RefSeq" id="WP_119297718.1">
    <property type="nucleotide sequence ID" value="NZ_BHGK01000001.1"/>
</dbReference>
<comment type="subcellular location">
    <subcellularLocation>
        <location evidence="1">Membrane</location>
        <topology evidence="1">Multi-pass membrane protein</topology>
    </subcellularLocation>
</comment>
<evidence type="ECO:0000256" key="5">
    <source>
        <dbReference type="SAM" id="Phobius"/>
    </source>
</evidence>
<dbReference type="Pfam" id="PF04932">
    <property type="entry name" value="Wzy_C"/>
    <property type="match status" value="1"/>
</dbReference>
<feature type="transmembrane region" description="Helical" evidence="5">
    <location>
        <begin position="12"/>
        <end position="33"/>
    </location>
</feature>
<feature type="transmembrane region" description="Helical" evidence="5">
    <location>
        <begin position="100"/>
        <end position="118"/>
    </location>
</feature>
<name>A0A391NZK6_9FIRM</name>
<evidence type="ECO:0000256" key="4">
    <source>
        <dbReference type="ARBA" id="ARBA00023136"/>
    </source>
</evidence>
<feature type="transmembrane region" description="Helical" evidence="5">
    <location>
        <begin position="266"/>
        <end position="287"/>
    </location>
</feature>
<comment type="caution">
    <text evidence="7">The sequence shown here is derived from an EMBL/GenBank/DDBJ whole genome shotgun (WGS) entry which is preliminary data.</text>
</comment>
<dbReference type="AlphaFoldDB" id="A0A391NZK6"/>
<keyword evidence="2 5" id="KW-0812">Transmembrane</keyword>
<keyword evidence="8" id="KW-1185">Reference proteome</keyword>
<keyword evidence="4 5" id="KW-0472">Membrane</keyword>
<protein>
    <recommendedName>
        <fullName evidence="6">O-antigen ligase-related domain-containing protein</fullName>
    </recommendedName>
</protein>
<feature type="transmembrane region" description="Helical" evidence="5">
    <location>
        <begin position="451"/>
        <end position="469"/>
    </location>
</feature>
<evidence type="ECO:0000259" key="6">
    <source>
        <dbReference type="Pfam" id="PF04932"/>
    </source>
</evidence>
<feature type="transmembrane region" description="Helical" evidence="5">
    <location>
        <begin position="481"/>
        <end position="502"/>
    </location>
</feature>
<reference evidence="8" key="1">
    <citation type="submission" date="2018-09" db="EMBL/GenBank/DDBJ databases">
        <title>Draft Genome Sequence of Mediterraneibacter sp. KCTC 15684.</title>
        <authorList>
            <person name="Kim J.S."/>
            <person name="Han K.I."/>
            <person name="Suh M.K."/>
            <person name="Lee K.C."/>
            <person name="Eom M.K."/>
            <person name="Lee J.H."/>
            <person name="Park S.H."/>
            <person name="Kang S.W."/>
            <person name="Park J.E."/>
            <person name="Oh B.S."/>
            <person name="Yu S.Y."/>
            <person name="Choi S.H."/>
            <person name="Lee D.H."/>
            <person name="Yoon H."/>
            <person name="Kim B."/>
            <person name="Yang S.J."/>
            <person name="Lee J.S."/>
        </authorList>
    </citation>
    <scope>NUCLEOTIDE SEQUENCE [LARGE SCALE GENOMIC DNA]</scope>
    <source>
        <strain evidence="8">KCTC 15684</strain>
    </source>
</reference>
<evidence type="ECO:0000313" key="7">
    <source>
        <dbReference type="EMBL" id="GCA66495.1"/>
    </source>
</evidence>
<feature type="transmembrane region" description="Helical" evidence="5">
    <location>
        <begin position="127"/>
        <end position="152"/>
    </location>
</feature>
<evidence type="ECO:0000256" key="2">
    <source>
        <dbReference type="ARBA" id="ARBA00022692"/>
    </source>
</evidence>
<feature type="domain" description="O-antigen ligase-related" evidence="6">
    <location>
        <begin position="228"/>
        <end position="337"/>
    </location>
</feature>
<evidence type="ECO:0000256" key="1">
    <source>
        <dbReference type="ARBA" id="ARBA00004141"/>
    </source>
</evidence>
<dbReference type="EMBL" id="BHGK01000001">
    <property type="protein sequence ID" value="GCA66495.1"/>
    <property type="molecule type" value="Genomic_DNA"/>
</dbReference>
<feature type="transmembrane region" description="Helical" evidence="5">
    <location>
        <begin position="45"/>
        <end position="65"/>
    </location>
</feature>
<accession>A0A391NZK6</accession>
<dbReference type="Proteomes" id="UP000265643">
    <property type="component" value="Unassembled WGS sequence"/>
</dbReference>
<evidence type="ECO:0000313" key="8">
    <source>
        <dbReference type="Proteomes" id="UP000265643"/>
    </source>
</evidence>
<proteinExistence type="predicted"/>
<feature type="transmembrane region" description="Helical" evidence="5">
    <location>
        <begin position="383"/>
        <end position="409"/>
    </location>
</feature>
<gene>
    <name evidence="7" type="ORF">KGMB01110_09310</name>
</gene>
<organism evidence="7 8">
    <name type="scientific">Mediterraneibacter butyricigenes</name>
    <dbReference type="NCBI Taxonomy" id="2316025"/>
    <lineage>
        <taxon>Bacteria</taxon>
        <taxon>Bacillati</taxon>
        <taxon>Bacillota</taxon>
        <taxon>Clostridia</taxon>
        <taxon>Lachnospirales</taxon>
        <taxon>Lachnospiraceae</taxon>
        <taxon>Mediterraneibacter</taxon>
    </lineage>
</organism>